<organism evidence="2 3">
    <name type="scientific">Brassica cretica</name>
    <name type="common">Mustard</name>
    <dbReference type="NCBI Taxonomy" id="69181"/>
    <lineage>
        <taxon>Eukaryota</taxon>
        <taxon>Viridiplantae</taxon>
        <taxon>Streptophyta</taxon>
        <taxon>Embryophyta</taxon>
        <taxon>Tracheophyta</taxon>
        <taxon>Spermatophyta</taxon>
        <taxon>Magnoliopsida</taxon>
        <taxon>eudicotyledons</taxon>
        <taxon>Gunneridae</taxon>
        <taxon>Pentapetalae</taxon>
        <taxon>rosids</taxon>
        <taxon>malvids</taxon>
        <taxon>Brassicales</taxon>
        <taxon>Brassicaceae</taxon>
        <taxon>Brassiceae</taxon>
        <taxon>Brassica</taxon>
    </lineage>
</organism>
<feature type="transmembrane region" description="Helical" evidence="1">
    <location>
        <begin position="133"/>
        <end position="150"/>
    </location>
</feature>
<keyword evidence="3" id="KW-1185">Reference proteome</keyword>
<protein>
    <submittedName>
        <fullName evidence="2">Uncharacterized protein</fullName>
    </submittedName>
</protein>
<name>A0ABQ7BIW5_BRACR</name>
<sequence>MFEMKLRLEIKTQAPSLCASFLEALGLSLPRFRSGEFWLGVSEKLRDRRLEGFLWSGMAVVAFDLVSDLAFGRVLSSSVSSALLLGLGEIAFSICIIVGVHQTVDVRCSYLGRSAAGPPWWAHERRAASRPPFQVVLAFSNFLVFVLGVWRSFEETRRELFLAKSIFKIRSSGRPKLPGSSSHINCGFVFCGKRFVFFLAKLPVSGSVCSVESL</sequence>
<feature type="transmembrane region" description="Helical" evidence="1">
    <location>
        <begin position="52"/>
        <end position="71"/>
    </location>
</feature>
<proteinExistence type="predicted"/>
<keyword evidence="1" id="KW-1133">Transmembrane helix</keyword>
<keyword evidence="1" id="KW-0472">Membrane</keyword>
<accession>A0ABQ7BIW5</accession>
<evidence type="ECO:0000256" key="1">
    <source>
        <dbReference type="SAM" id="Phobius"/>
    </source>
</evidence>
<feature type="transmembrane region" description="Helical" evidence="1">
    <location>
        <begin position="83"/>
        <end position="104"/>
    </location>
</feature>
<reference evidence="2 3" key="1">
    <citation type="journal article" date="2020" name="BMC Genomics">
        <title>Intraspecific diversification of the crop wild relative Brassica cretica Lam. using demographic model selection.</title>
        <authorList>
            <person name="Kioukis A."/>
            <person name="Michalopoulou V.A."/>
            <person name="Briers L."/>
            <person name="Pirintsos S."/>
            <person name="Studholme D.J."/>
            <person name="Pavlidis P."/>
            <person name="Sarris P.F."/>
        </authorList>
    </citation>
    <scope>NUCLEOTIDE SEQUENCE [LARGE SCALE GENOMIC DNA]</scope>
    <source>
        <strain evidence="3">cv. PFS-1207/04</strain>
    </source>
</reference>
<keyword evidence="1" id="KW-0812">Transmembrane</keyword>
<evidence type="ECO:0000313" key="2">
    <source>
        <dbReference type="EMBL" id="KAF3532248.1"/>
    </source>
</evidence>
<dbReference type="EMBL" id="QGKV02001507">
    <property type="protein sequence ID" value="KAF3532248.1"/>
    <property type="molecule type" value="Genomic_DNA"/>
</dbReference>
<dbReference type="Proteomes" id="UP000266723">
    <property type="component" value="Unassembled WGS sequence"/>
</dbReference>
<gene>
    <name evidence="2" type="ORF">DY000_02042359</name>
</gene>
<comment type="caution">
    <text evidence="2">The sequence shown here is derived from an EMBL/GenBank/DDBJ whole genome shotgun (WGS) entry which is preliminary data.</text>
</comment>
<evidence type="ECO:0000313" key="3">
    <source>
        <dbReference type="Proteomes" id="UP000266723"/>
    </source>
</evidence>